<dbReference type="OrthoDB" id="2565288at2759"/>
<dbReference type="RefSeq" id="XP_021869318.1">
    <property type="nucleotide sequence ID" value="XM_022016676.1"/>
</dbReference>
<name>A0A1Y1UAR9_9TREE</name>
<gene>
    <name evidence="2" type="ORF">BD324DRAFT_633902</name>
</gene>
<proteinExistence type="predicted"/>
<feature type="compositionally biased region" description="Basic and acidic residues" evidence="1">
    <location>
        <begin position="1"/>
        <end position="11"/>
    </location>
</feature>
<dbReference type="AlphaFoldDB" id="A0A1Y1UAR9"/>
<protein>
    <submittedName>
        <fullName evidence="2">Uncharacterized protein</fullName>
    </submittedName>
</protein>
<evidence type="ECO:0000313" key="2">
    <source>
        <dbReference type="EMBL" id="ORX35102.1"/>
    </source>
</evidence>
<sequence>MDSRPHHEDIPAHPLANRGEGTMVPYPEDAEQMYNERFHLIKEIVHELEDENDLIAIKIAQFEERINSLRHQKSANGDVKRASPYPAQASPAPPTSHSFREPPPSDIQSTGTVPPVHQQSPPLEHSSMDKSASNGHTAATHEPGDHDIPPVLPQYPGQPPVPADTPRSSDAGRDTMAQSDDDEVMDDY</sequence>
<evidence type="ECO:0000313" key="3">
    <source>
        <dbReference type="Proteomes" id="UP000193218"/>
    </source>
</evidence>
<dbReference type="InParanoid" id="A0A1Y1UAR9"/>
<keyword evidence="3" id="KW-1185">Reference proteome</keyword>
<feature type="compositionally biased region" description="Pro residues" evidence="1">
    <location>
        <begin position="150"/>
        <end position="163"/>
    </location>
</feature>
<accession>A0A1Y1UAR9</accession>
<feature type="region of interest" description="Disordered" evidence="1">
    <location>
        <begin position="1"/>
        <end position="30"/>
    </location>
</feature>
<dbReference type="GeneID" id="33558485"/>
<comment type="caution">
    <text evidence="2">The sequence shown here is derived from an EMBL/GenBank/DDBJ whole genome shotgun (WGS) entry which is preliminary data.</text>
</comment>
<feature type="compositionally biased region" description="Polar residues" evidence="1">
    <location>
        <begin position="106"/>
        <end position="121"/>
    </location>
</feature>
<feature type="region of interest" description="Disordered" evidence="1">
    <location>
        <begin position="71"/>
        <end position="188"/>
    </location>
</feature>
<evidence type="ECO:0000256" key="1">
    <source>
        <dbReference type="SAM" id="MobiDB-lite"/>
    </source>
</evidence>
<dbReference type="Proteomes" id="UP000193218">
    <property type="component" value="Unassembled WGS sequence"/>
</dbReference>
<reference evidence="2 3" key="1">
    <citation type="submission" date="2017-03" db="EMBL/GenBank/DDBJ databases">
        <title>Widespread Adenine N6-methylation of Active Genes in Fungi.</title>
        <authorList>
            <consortium name="DOE Joint Genome Institute"/>
            <person name="Mondo S.J."/>
            <person name="Dannebaum R.O."/>
            <person name="Kuo R.C."/>
            <person name="Louie K.B."/>
            <person name="Bewick A.J."/>
            <person name="Labutti K."/>
            <person name="Haridas S."/>
            <person name="Kuo A."/>
            <person name="Salamov A."/>
            <person name="Ahrendt S.R."/>
            <person name="Lau R."/>
            <person name="Bowen B.P."/>
            <person name="Lipzen A."/>
            <person name="Sullivan W."/>
            <person name="Andreopoulos W.B."/>
            <person name="Clum A."/>
            <person name="Lindquist E."/>
            <person name="Daum C."/>
            <person name="Northen T.R."/>
            <person name="Ramamoorthy G."/>
            <person name="Schmitz R.J."/>
            <person name="Gryganskyi A."/>
            <person name="Culley D."/>
            <person name="Magnuson J."/>
            <person name="James T.Y."/>
            <person name="O'Malley M.A."/>
            <person name="Stajich J.E."/>
            <person name="Spatafora J.W."/>
            <person name="Visel A."/>
            <person name="Grigoriev I.V."/>
        </authorList>
    </citation>
    <scope>NUCLEOTIDE SEQUENCE [LARGE SCALE GENOMIC DNA]</scope>
    <source>
        <strain evidence="2 3">NRRL Y-17943</strain>
    </source>
</reference>
<organism evidence="2 3">
    <name type="scientific">Kockovaella imperatae</name>
    <dbReference type="NCBI Taxonomy" id="4999"/>
    <lineage>
        <taxon>Eukaryota</taxon>
        <taxon>Fungi</taxon>
        <taxon>Dikarya</taxon>
        <taxon>Basidiomycota</taxon>
        <taxon>Agaricomycotina</taxon>
        <taxon>Tremellomycetes</taxon>
        <taxon>Tremellales</taxon>
        <taxon>Cuniculitremaceae</taxon>
        <taxon>Kockovaella</taxon>
    </lineage>
</organism>
<feature type="compositionally biased region" description="Acidic residues" evidence="1">
    <location>
        <begin position="179"/>
        <end position="188"/>
    </location>
</feature>
<dbReference type="EMBL" id="NBSH01000012">
    <property type="protein sequence ID" value="ORX35102.1"/>
    <property type="molecule type" value="Genomic_DNA"/>
</dbReference>